<feature type="domain" description="ProQ/FinO" evidence="6">
    <location>
        <begin position="204"/>
        <end position="313"/>
    </location>
</feature>
<keyword evidence="4" id="KW-0175">Coiled coil</keyword>
<dbReference type="SMART" id="SM00945">
    <property type="entry name" value="ProQ"/>
    <property type="match status" value="1"/>
</dbReference>
<evidence type="ECO:0000259" key="6">
    <source>
        <dbReference type="SMART" id="SM00945"/>
    </source>
</evidence>
<dbReference type="InterPro" id="IPR016103">
    <property type="entry name" value="ProQ/FinO"/>
</dbReference>
<evidence type="ECO:0000313" key="7">
    <source>
        <dbReference type="EMBL" id="MFC2992620.1"/>
    </source>
</evidence>
<reference evidence="8" key="1">
    <citation type="journal article" date="2019" name="Int. J. Syst. Evol. Microbiol.">
        <title>The Global Catalogue of Microorganisms (GCM) 10K type strain sequencing project: providing services to taxonomists for standard genome sequencing and annotation.</title>
        <authorList>
            <consortium name="The Broad Institute Genomics Platform"/>
            <consortium name="The Broad Institute Genome Sequencing Center for Infectious Disease"/>
            <person name="Wu L."/>
            <person name="Ma J."/>
        </authorList>
    </citation>
    <scope>NUCLEOTIDE SEQUENCE [LARGE SCALE GENOMIC DNA]</scope>
    <source>
        <strain evidence="8">KCTC 52660</strain>
    </source>
</reference>
<dbReference type="InterPro" id="IPR036442">
    <property type="entry name" value="ProQ/FinO_sf"/>
</dbReference>
<evidence type="ECO:0000256" key="5">
    <source>
        <dbReference type="SAM" id="MobiDB-lite"/>
    </source>
</evidence>
<dbReference type="Proteomes" id="UP001595386">
    <property type="component" value="Unassembled WGS sequence"/>
</dbReference>
<evidence type="ECO:0000256" key="1">
    <source>
        <dbReference type="ARBA" id="ARBA00022490"/>
    </source>
</evidence>
<evidence type="ECO:0000313" key="8">
    <source>
        <dbReference type="Proteomes" id="UP001595386"/>
    </source>
</evidence>
<feature type="compositionally biased region" description="Basic and acidic residues" evidence="5">
    <location>
        <begin position="288"/>
        <end position="306"/>
    </location>
</feature>
<dbReference type="SUPFAM" id="SSF48657">
    <property type="entry name" value="FinO-like"/>
    <property type="match status" value="1"/>
</dbReference>
<dbReference type="EMBL" id="JBHRSQ010000014">
    <property type="protein sequence ID" value="MFC2992620.1"/>
    <property type="molecule type" value="Genomic_DNA"/>
</dbReference>
<keyword evidence="2" id="KW-0694">RNA-binding</keyword>
<dbReference type="RefSeq" id="WP_379759235.1">
    <property type="nucleotide sequence ID" value="NZ_JBHRSQ010000014.1"/>
</dbReference>
<comment type="caution">
    <text evidence="7">The sequence shown here is derived from an EMBL/GenBank/DDBJ whole genome shotgun (WGS) entry which is preliminary data.</text>
</comment>
<dbReference type="PANTHER" id="PTHR38106">
    <property type="entry name" value="RNA CHAPERONE PROQ"/>
    <property type="match status" value="1"/>
</dbReference>
<feature type="compositionally biased region" description="Polar residues" evidence="5">
    <location>
        <begin position="372"/>
        <end position="385"/>
    </location>
</feature>
<dbReference type="PANTHER" id="PTHR38106:SF1">
    <property type="entry name" value="RNA CHAPERONE PROQ"/>
    <property type="match status" value="1"/>
</dbReference>
<feature type="compositionally biased region" description="Basic and acidic residues" evidence="5">
    <location>
        <begin position="145"/>
        <end position="159"/>
    </location>
</feature>
<organism evidence="7 8">
    <name type="scientific">Halomonas tibetensis</name>
    <dbReference type="NCBI Taxonomy" id="2259590"/>
    <lineage>
        <taxon>Bacteria</taxon>
        <taxon>Pseudomonadati</taxon>
        <taxon>Pseudomonadota</taxon>
        <taxon>Gammaproteobacteria</taxon>
        <taxon>Oceanospirillales</taxon>
        <taxon>Halomonadaceae</taxon>
        <taxon>Halomonas</taxon>
    </lineage>
</organism>
<dbReference type="InterPro" id="IPR023529">
    <property type="entry name" value="ProQ"/>
</dbReference>
<evidence type="ECO:0000256" key="3">
    <source>
        <dbReference type="ARBA" id="ARBA00023186"/>
    </source>
</evidence>
<feature type="compositionally biased region" description="Low complexity" evidence="5">
    <location>
        <begin position="360"/>
        <end position="371"/>
    </location>
</feature>
<sequence>MTEERSIRLLDALEGRTDTLLDRLRQEREACLVLQQRLAELEDARLALAEKSRELMEERRELIEECRELDEQNSELEEHNRHLHERLAKSPGDTTFPRPARRSQGLSALMGRRAAPTSDGMRNTFEVNRSRISSPVPAQADDEQAVDKQAVDKQAEREVANPAEGSVSRRTAGDTGPTESSIPAGQTEDSDAQAAGSPNALSVSEAPSPQALLGEWYRRYGSAFFKGHTRPLKVGIHEELAALEPWPEKLVRRALACYVNLPRYLKAVREGAERIDLDGKPAGAVDAKAAEHARKKLDRLQAERRGKPQSGTPRREGHVRSERREKSENRENGGAKRIQSDTTSGAKPDDKADLDPSGVSLAAKSELSESAQINSSQNKPITTNPRPAAEKRFVTMEEKLAALVAKHRQS</sequence>
<evidence type="ECO:0000256" key="2">
    <source>
        <dbReference type="ARBA" id="ARBA00022884"/>
    </source>
</evidence>
<keyword evidence="1" id="KW-0963">Cytoplasm</keyword>
<dbReference type="Pfam" id="PF04352">
    <property type="entry name" value="ProQ"/>
    <property type="match status" value="1"/>
</dbReference>
<dbReference type="Gene3D" id="1.10.1710.10">
    <property type="entry name" value="ProQ/FinO domain"/>
    <property type="match status" value="1"/>
</dbReference>
<protein>
    <submittedName>
        <fullName evidence="7">ProQ/FINO family protein</fullName>
    </submittedName>
</protein>
<accession>A0ABV7B8U8</accession>
<feature type="region of interest" description="Disordered" evidence="5">
    <location>
        <begin position="283"/>
        <end position="388"/>
    </location>
</feature>
<evidence type="ECO:0000256" key="4">
    <source>
        <dbReference type="SAM" id="Coils"/>
    </source>
</evidence>
<feature type="region of interest" description="Disordered" evidence="5">
    <location>
        <begin position="88"/>
        <end position="206"/>
    </location>
</feature>
<name>A0ABV7B8U8_9GAMM</name>
<feature type="compositionally biased region" description="Basic and acidic residues" evidence="5">
    <location>
        <begin position="313"/>
        <end position="334"/>
    </location>
</feature>
<proteinExistence type="predicted"/>
<keyword evidence="8" id="KW-1185">Reference proteome</keyword>
<feature type="coiled-coil region" evidence="4">
    <location>
        <begin position="10"/>
        <end position="86"/>
    </location>
</feature>
<gene>
    <name evidence="7" type="ORF">ACFODV_11300</name>
</gene>
<keyword evidence="3" id="KW-0143">Chaperone</keyword>